<dbReference type="NCBIfam" id="TIGR01853">
    <property type="entry name" value="lipid_A_lpxD"/>
    <property type="match status" value="1"/>
</dbReference>
<evidence type="ECO:0000313" key="10">
    <source>
        <dbReference type="EMBL" id="HJD44202.1"/>
    </source>
</evidence>
<evidence type="ECO:0000256" key="2">
    <source>
        <dbReference type="ARBA" id="ARBA00022556"/>
    </source>
</evidence>
<keyword evidence="3 7" id="KW-0808">Transferase</keyword>
<dbReference type="GO" id="GO:0016410">
    <property type="term" value="F:N-acyltransferase activity"/>
    <property type="evidence" value="ECO:0007669"/>
    <property type="project" value="InterPro"/>
</dbReference>
<sequence>MPILLAPNQAPSLQQLIDVVNQAGLECQLADAGSEPSLIIQGLGSLHSAGASELSFLSNPKLADQLESTGAAAVILRAEDYEALSFQPDFAVVLCNQPYVMYALLAQWFDQYRLQALATGWHNTAIIHDTAKVSPQAHIGPHVVIEAEAVVDEGVHIMAGCVIGAGSHIGAHSLLYPRVTLYHGVQVGARCIIHSGAVLGADGFGFAPDPRQSGAWAKISQIGGVRIGNDVEIGANTTIDRGALDDTIIADGVKLDNQIMVAHNVHIGAHTAIAACVGIAGSTHIGSRCIVGGAAMLSGHLTIVDDVQISGGTAITSSIHEPGQYTGVYPYQAHQQWQRNAAVISQLGALRRRVRALER</sequence>
<organism evidence="10 11">
    <name type="scientific">Candidatus Paenalcaligenes intestinipullorum</name>
    <dbReference type="NCBI Taxonomy" id="2838718"/>
    <lineage>
        <taxon>Bacteria</taxon>
        <taxon>Pseudomonadati</taxon>
        <taxon>Pseudomonadota</taxon>
        <taxon>Betaproteobacteria</taxon>
        <taxon>Burkholderiales</taxon>
        <taxon>Alcaligenaceae</taxon>
        <taxon>Paenalcaligenes</taxon>
    </lineage>
</organism>
<dbReference type="NCBIfam" id="NF002060">
    <property type="entry name" value="PRK00892.1"/>
    <property type="match status" value="1"/>
</dbReference>
<keyword evidence="6 7" id="KW-0012">Acyltransferase</keyword>
<reference evidence="10" key="1">
    <citation type="journal article" date="2021" name="PeerJ">
        <title>Extensive microbial diversity within the chicken gut microbiome revealed by metagenomics and culture.</title>
        <authorList>
            <person name="Gilroy R."/>
            <person name="Ravi A."/>
            <person name="Getino M."/>
            <person name="Pursley I."/>
            <person name="Horton D.L."/>
            <person name="Alikhan N.F."/>
            <person name="Baker D."/>
            <person name="Gharbi K."/>
            <person name="Hall N."/>
            <person name="Watson M."/>
            <person name="Adriaenssens E.M."/>
            <person name="Foster-Nyarko E."/>
            <person name="Jarju S."/>
            <person name="Secka A."/>
            <person name="Antonio M."/>
            <person name="Oren A."/>
            <person name="Chaudhuri R.R."/>
            <person name="La Ragione R."/>
            <person name="Hildebrand F."/>
            <person name="Pallen M.J."/>
        </authorList>
    </citation>
    <scope>NUCLEOTIDE SEQUENCE</scope>
    <source>
        <strain evidence="10">9264</strain>
    </source>
</reference>
<dbReference type="EMBL" id="DWUQ01000082">
    <property type="protein sequence ID" value="HJD44202.1"/>
    <property type="molecule type" value="Genomic_DNA"/>
</dbReference>
<feature type="domain" description="Mannose-1-phosphate guanyltransferase C-terminal" evidence="9">
    <location>
        <begin position="124"/>
        <end position="202"/>
    </location>
</feature>
<comment type="similarity">
    <text evidence="7">Belongs to the transferase hexapeptide repeat family. LpxD subfamily.</text>
</comment>
<dbReference type="AlphaFoldDB" id="A0A9D2RIB8"/>
<dbReference type="GO" id="GO:0016020">
    <property type="term" value="C:membrane"/>
    <property type="evidence" value="ECO:0007669"/>
    <property type="project" value="GOC"/>
</dbReference>
<evidence type="ECO:0000259" key="8">
    <source>
        <dbReference type="Pfam" id="PF04613"/>
    </source>
</evidence>
<keyword evidence="1 7" id="KW-0444">Lipid biosynthesis</keyword>
<dbReference type="Gene3D" id="3.40.1390.10">
    <property type="entry name" value="MurE/MurF, N-terminal domain"/>
    <property type="match status" value="1"/>
</dbReference>
<dbReference type="Proteomes" id="UP000823889">
    <property type="component" value="Unassembled WGS sequence"/>
</dbReference>
<dbReference type="HAMAP" id="MF_00523">
    <property type="entry name" value="LpxD"/>
    <property type="match status" value="1"/>
</dbReference>
<evidence type="ECO:0000256" key="4">
    <source>
        <dbReference type="ARBA" id="ARBA00022737"/>
    </source>
</evidence>
<evidence type="ECO:0000313" key="11">
    <source>
        <dbReference type="Proteomes" id="UP000823889"/>
    </source>
</evidence>
<protein>
    <recommendedName>
        <fullName evidence="7">UDP-3-O-acylglucosamine N-acyltransferase</fullName>
        <ecNumber evidence="7">2.3.1.191</ecNumber>
    </recommendedName>
</protein>
<dbReference type="GO" id="GO:0009245">
    <property type="term" value="P:lipid A biosynthetic process"/>
    <property type="evidence" value="ECO:0007669"/>
    <property type="project" value="UniProtKB-UniRule"/>
</dbReference>
<accession>A0A9D2RIB8</accession>
<dbReference type="InterPro" id="IPR007691">
    <property type="entry name" value="LpxD"/>
</dbReference>
<dbReference type="PANTHER" id="PTHR43378">
    <property type="entry name" value="UDP-3-O-ACYLGLUCOSAMINE N-ACYLTRANSFERASE"/>
    <property type="match status" value="1"/>
</dbReference>
<evidence type="ECO:0000256" key="1">
    <source>
        <dbReference type="ARBA" id="ARBA00022516"/>
    </source>
</evidence>
<evidence type="ECO:0000256" key="5">
    <source>
        <dbReference type="ARBA" id="ARBA00023098"/>
    </source>
</evidence>
<dbReference type="CDD" id="cd03352">
    <property type="entry name" value="LbH_LpxD"/>
    <property type="match status" value="1"/>
</dbReference>
<proteinExistence type="inferred from homology"/>
<feature type="domain" description="UDP-3-O-[3-hydroxymyristoyl] glucosamine N-acyltransferase non-repeat region" evidence="8">
    <location>
        <begin position="38"/>
        <end position="108"/>
    </location>
</feature>
<evidence type="ECO:0000259" key="9">
    <source>
        <dbReference type="Pfam" id="PF25087"/>
    </source>
</evidence>
<comment type="pathway">
    <text evidence="7">Bacterial outer membrane biogenesis; LPS lipid A biosynthesis.</text>
</comment>
<comment type="function">
    <text evidence="7">Catalyzes the N-acylation of UDP-3-O-acylglucosamine using 3-hydroxyacyl-ACP as the acyl donor. Is involved in the biosynthesis of lipid A, a phosphorylated glycolipid that anchors the lipopolysaccharide to the outer membrane of the cell.</text>
</comment>
<feature type="active site" description="Proton acceptor" evidence="7">
    <location>
        <position position="263"/>
    </location>
</feature>
<reference evidence="10" key="2">
    <citation type="submission" date="2021-04" db="EMBL/GenBank/DDBJ databases">
        <authorList>
            <person name="Gilroy R."/>
        </authorList>
    </citation>
    <scope>NUCLEOTIDE SEQUENCE</scope>
    <source>
        <strain evidence="10">9264</strain>
    </source>
</reference>
<comment type="catalytic activity">
    <reaction evidence="7">
        <text>a UDP-3-O-[(3R)-3-hydroxyacyl]-alpha-D-glucosamine + a (3R)-hydroxyacyl-[ACP] = a UDP-2-N,3-O-bis[(3R)-3-hydroxyacyl]-alpha-D-glucosamine + holo-[ACP] + H(+)</text>
        <dbReference type="Rhea" id="RHEA:53836"/>
        <dbReference type="Rhea" id="RHEA-COMP:9685"/>
        <dbReference type="Rhea" id="RHEA-COMP:9945"/>
        <dbReference type="ChEBI" id="CHEBI:15378"/>
        <dbReference type="ChEBI" id="CHEBI:64479"/>
        <dbReference type="ChEBI" id="CHEBI:78827"/>
        <dbReference type="ChEBI" id="CHEBI:137740"/>
        <dbReference type="ChEBI" id="CHEBI:137748"/>
        <dbReference type="EC" id="2.3.1.191"/>
    </reaction>
</comment>
<evidence type="ECO:0000256" key="6">
    <source>
        <dbReference type="ARBA" id="ARBA00023315"/>
    </source>
</evidence>
<keyword evidence="5 7" id="KW-0443">Lipid metabolism</keyword>
<keyword evidence="2 7" id="KW-0441">Lipid A biosynthesis</keyword>
<dbReference type="EC" id="2.3.1.191" evidence="7"/>
<dbReference type="Pfam" id="PF04613">
    <property type="entry name" value="LpxD"/>
    <property type="match status" value="1"/>
</dbReference>
<dbReference type="InterPro" id="IPR056729">
    <property type="entry name" value="GMPPB_C"/>
</dbReference>
<gene>
    <name evidence="7 10" type="primary">lpxD</name>
    <name evidence="10" type="ORF">H9906_04135</name>
</gene>
<dbReference type="Gene3D" id="2.160.10.10">
    <property type="entry name" value="Hexapeptide repeat proteins"/>
    <property type="match status" value="1"/>
</dbReference>
<dbReference type="InterPro" id="IPR020573">
    <property type="entry name" value="UDP_GlcNAc_AcTrfase_non-rep"/>
</dbReference>
<dbReference type="GO" id="GO:0103118">
    <property type="term" value="F:UDP-3-O-[(3R)-3-hydroxyacyl]-glucosamine N-acyltransferase activity"/>
    <property type="evidence" value="ECO:0007669"/>
    <property type="project" value="UniProtKB-EC"/>
</dbReference>
<name>A0A9D2RIB8_9BURK</name>
<comment type="caution">
    <text evidence="10">The sequence shown here is derived from an EMBL/GenBank/DDBJ whole genome shotgun (WGS) entry which is preliminary data.</text>
</comment>
<dbReference type="InterPro" id="IPR018357">
    <property type="entry name" value="Hexapep_transf_CS"/>
</dbReference>
<evidence type="ECO:0000256" key="3">
    <source>
        <dbReference type="ARBA" id="ARBA00022679"/>
    </source>
</evidence>
<dbReference type="Pfam" id="PF25087">
    <property type="entry name" value="GMPPB_C"/>
    <property type="match status" value="1"/>
</dbReference>
<dbReference type="PANTHER" id="PTHR43378:SF2">
    <property type="entry name" value="UDP-3-O-ACYLGLUCOSAMINE N-ACYLTRANSFERASE 1, MITOCHONDRIAL-RELATED"/>
    <property type="match status" value="1"/>
</dbReference>
<dbReference type="InterPro" id="IPR011004">
    <property type="entry name" value="Trimer_LpxA-like_sf"/>
</dbReference>
<dbReference type="SUPFAM" id="SSF51161">
    <property type="entry name" value="Trimeric LpxA-like enzymes"/>
    <property type="match status" value="1"/>
</dbReference>
<comment type="subunit">
    <text evidence="7">Homotrimer.</text>
</comment>
<keyword evidence="4 7" id="KW-0677">Repeat</keyword>
<evidence type="ECO:0000256" key="7">
    <source>
        <dbReference type="HAMAP-Rule" id="MF_00523"/>
    </source>
</evidence>
<dbReference type="PROSITE" id="PS00101">
    <property type="entry name" value="HEXAPEP_TRANSFERASES"/>
    <property type="match status" value="2"/>
</dbReference>